<evidence type="ECO:0008006" key="3">
    <source>
        <dbReference type="Google" id="ProtNLM"/>
    </source>
</evidence>
<organism evidence="1 2">
    <name type="scientific">Bizionia echini</name>
    <dbReference type="NCBI Taxonomy" id="649333"/>
    <lineage>
        <taxon>Bacteria</taxon>
        <taxon>Pseudomonadati</taxon>
        <taxon>Bacteroidota</taxon>
        <taxon>Flavobacteriia</taxon>
        <taxon>Flavobacteriales</taxon>
        <taxon>Flavobacteriaceae</taxon>
        <taxon>Bizionia</taxon>
    </lineage>
</organism>
<gene>
    <name evidence="1" type="ORF">SAMN04487989_1241</name>
</gene>
<sequence length="302" mass="34083">MKNINWIVTSGNSKVEKDKIVYEPKTITNQLGKEEILSSVVKSNIEFESGEISFKVVSEDIYGRCQIVFNYDESPMVLVGLNVANALYGISRFNSKTNDFETLSATGISETFDTKSEYEICVKVNGSIIELFVNSVLVSTGYDRILPSQMTLFFSSNAKITVRDVKIVPVKPKAFIVMQFTDEYNDLYTEVIKPVVEDFGFECERADEAHTTNPILQDIIQSIRESSVIIADITPNNTNVFYEVGYAHASNKSTILLCDRKRDKLPFDISGFRTLFYDNTIAGKGLVEKSLRKYLENLTINK</sequence>
<dbReference type="Gene3D" id="3.40.50.450">
    <property type="match status" value="1"/>
</dbReference>
<evidence type="ECO:0000313" key="2">
    <source>
        <dbReference type="Proteomes" id="UP000198705"/>
    </source>
</evidence>
<dbReference type="EMBL" id="FOVN01000024">
    <property type="protein sequence ID" value="SFO03373.1"/>
    <property type="molecule type" value="Genomic_DNA"/>
</dbReference>
<keyword evidence="2" id="KW-1185">Reference proteome</keyword>
<proteinExistence type="predicted"/>
<accession>A0A1I5DVX2</accession>
<dbReference type="RefSeq" id="WP_092210203.1">
    <property type="nucleotide sequence ID" value="NZ_FOVN01000024.1"/>
</dbReference>
<name>A0A1I5DVX2_9FLAO</name>
<dbReference type="Proteomes" id="UP000198705">
    <property type="component" value="Unassembled WGS sequence"/>
</dbReference>
<dbReference type="SUPFAM" id="SSF52309">
    <property type="entry name" value="N-(deoxy)ribosyltransferase-like"/>
    <property type="match status" value="1"/>
</dbReference>
<reference evidence="2" key="1">
    <citation type="submission" date="2016-10" db="EMBL/GenBank/DDBJ databases">
        <authorList>
            <person name="Varghese N."/>
            <person name="Submissions S."/>
        </authorList>
    </citation>
    <scope>NUCLEOTIDE SEQUENCE [LARGE SCALE GENOMIC DNA]</scope>
    <source>
        <strain evidence="2">DSM 23925</strain>
    </source>
</reference>
<evidence type="ECO:0000313" key="1">
    <source>
        <dbReference type="EMBL" id="SFO03373.1"/>
    </source>
</evidence>
<dbReference type="Gene3D" id="2.60.120.560">
    <property type="entry name" value="Exo-inulinase, domain 1"/>
    <property type="match status" value="1"/>
</dbReference>
<dbReference type="OrthoDB" id="9815193at2"/>
<protein>
    <recommendedName>
        <fullName evidence="3">Nucleoside 2-deoxyribosyltransferase</fullName>
    </recommendedName>
</protein>
<dbReference type="AlphaFoldDB" id="A0A1I5DVX2"/>